<keyword evidence="3 5" id="KW-0012">Acyltransferase</keyword>
<comment type="caution">
    <text evidence="5">The sequence shown here is derived from an EMBL/GenBank/DDBJ whole genome shotgun (WGS) entry which is preliminary data.</text>
</comment>
<evidence type="ECO:0000313" key="6">
    <source>
        <dbReference type="Proteomes" id="UP000031599"/>
    </source>
</evidence>
<protein>
    <submittedName>
        <fullName evidence="5">1-acyl-sn-glycerol-3-phosphate acyltransferase</fullName>
    </submittedName>
</protein>
<feature type="domain" description="Phospholipid/glycerol acyltransferase" evidence="4">
    <location>
        <begin position="82"/>
        <end position="201"/>
    </location>
</feature>
<dbReference type="SMART" id="SM00563">
    <property type="entry name" value="PlsC"/>
    <property type="match status" value="1"/>
</dbReference>
<evidence type="ECO:0000256" key="2">
    <source>
        <dbReference type="ARBA" id="ARBA00022679"/>
    </source>
</evidence>
<dbReference type="EMBL" id="JMCC02000122">
    <property type="protein sequence ID" value="KIG12667.1"/>
    <property type="molecule type" value="Genomic_DNA"/>
</dbReference>
<reference evidence="5 6" key="1">
    <citation type="submission" date="2014-12" db="EMBL/GenBank/DDBJ databases">
        <title>Genome assembly of Enhygromyxa salina DSM 15201.</title>
        <authorList>
            <person name="Sharma G."/>
            <person name="Subramanian S."/>
        </authorList>
    </citation>
    <scope>NUCLEOTIDE SEQUENCE [LARGE SCALE GENOMIC DNA]</scope>
    <source>
        <strain evidence="5 6">DSM 15201</strain>
    </source>
</reference>
<dbReference type="PANTHER" id="PTHR10434:SF11">
    <property type="entry name" value="1-ACYL-SN-GLYCEROL-3-PHOSPHATE ACYLTRANSFERASE"/>
    <property type="match status" value="1"/>
</dbReference>
<dbReference type="RefSeq" id="WP_052557294.1">
    <property type="nucleotide sequence ID" value="NZ_JMCC02000122.1"/>
</dbReference>
<dbReference type="PROSITE" id="PS51257">
    <property type="entry name" value="PROKAR_LIPOPROTEIN"/>
    <property type="match status" value="1"/>
</dbReference>
<evidence type="ECO:0000313" key="5">
    <source>
        <dbReference type="EMBL" id="KIG12667.1"/>
    </source>
</evidence>
<keyword evidence="2 5" id="KW-0808">Transferase</keyword>
<dbReference type="GO" id="GO:0006654">
    <property type="term" value="P:phosphatidic acid biosynthetic process"/>
    <property type="evidence" value="ECO:0007669"/>
    <property type="project" value="TreeGrafter"/>
</dbReference>
<name>A0A0C2CXW6_9BACT</name>
<comment type="pathway">
    <text evidence="1">Lipid metabolism.</text>
</comment>
<gene>
    <name evidence="5" type="ORF">DB30_01155</name>
</gene>
<dbReference type="Proteomes" id="UP000031599">
    <property type="component" value="Unassembled WGS sequence"/>
</dbReference>
<dbReference type="Pfam" id="PF01553">
    <property type="entry name" value="Acyltransferase"/>
    <property type="match status" value="1"/>
</dbReference>
<dbReference type="PANTHER" id="PTHR10434">
    <property type="entry name" value="1-ACYL-SN-GLYCEROL-3-PHOSPHATE ACYLTRANSFERASE"/>
    <property type="match status" value="1"/>
</dbReference>
<evidence type="ECO:0000256" key="1">
    <source>
        <dbReference type="ARBA" id="ARBA00005189"/>
    </source>
</evidence>
<sequence>MADTHAKATLQDWTRSIPASALLASTMLSCDLPLRAINKLRGRESLVDAGHLLAKVMWQAFAMTGATLEVVGREHIDPSARYLIVANHQGFSDVIVIATALRELKPRYVAKRELAHGWPSISYLITASGSAVIDRKQPEAAIAEIERLGRDAKREGWNVAIFPEGTRAKDGVARTWKVRGTQALLDATRPCKVLPVSLIGGSELFAHNGLPFTANVRMRCHVHPPIDPPEPSEDFAAWLETVRQTVSSVL</sequence>
<dbReference type="GO" id="GO:0003841">
    <property type="term" value="F:1-acylglycerol-3-phosphate O-acyltransferase activity"/>
    <property type="evidence" value="ECO:0007669"/>
    <property type="project" value="TreeGrafter"/>
</dbReference>
<dbReference type="InterPro" id="IPR002123">
    <property type="entry name" value="Plipid/glycerol_acylTrfase"/>
</dbReference>
<proteinExistence type="predicted"/>
<organism evidence="5 6">
    <name type="scientific">Enhygromyxa salina</name>
    <dbReference type="NCBI Taxonomy" id="215803"/>
    <lineage>
        <taxon>Bacteria</taxon>
        <taxon>Pseudomonadati</taxon>
        <taxon>Myxococcota</taxon>
        <taxon>Polyangia</taxon>
        <taxon>Nannocystales</taxon>
        <taxon>Nannocystaceae</taxon>
        <taxon>Enhygromyxa</taxon>
    </lineage>
</organism>
<dbReference type="AlphaFoldDB" id="A0A0C2CXW6"/>
<dbReference type="SUPFAM" id="SSF69593">
    <property type="entry name" value="Glycerol-3-phosphate (1)-acyltransferase"/>
    <property type="match status" value="1"/>
</dbReference>
<evidence type="ECO:0000259" key="4">
    <source>
        <dbReference type="SMART" id="SM00563"/>
    </source>
</evidence>
<accession>A0A0C2CXW6</accession>
<evidence type="ECO:0000256" key="3">
    <source>
        <dbReference type="ARBA" id="ARBA00023315"/>
    </source>
</evidence>
<dbReference type="CDD" id="cd07989">
    <property type="entry name" value="LPLAT_AGPAT-like"/>
    <property type="match status" value="1"/>
</dbReference>